<sequence length="357" mass="39843">MPATARSPLARSPAAAPDGERQASATSLPFFDADRLSHASSPRAGRRARPSQKKRERREKREEKEKKREKKSVADLWANEASDRPYKHRSSVPDLPCRCVAELFADAAPRRGAAESRGVGGAAWVDAGRGARGFEEEEEEEEEASQPPRSNPVPRAGGGAYRSRRGWSRRAEWCILRWSHTAMKDAILDQLGDLQPVRHNGGGVSREQGDVDTHRGGQLRHPGHGHIGDHPPDPLRSDHLLDAAEHGGRQAVTQLGDVGTVTGRVHAVREGHHVDPIRDRPRLVRHGVDDAVAVEVGVHEFDLEAEADEPVRELHERHDMALRREGKHHDMRLRTRRRSRHGCQWSVLVCDFTARTF</sequence>
<feature type="region of interest" description="Disordered" evidence="1">
    <location>
        <begin position="131"/>
        <end position="162"/>
    </location>
</feature>
<feature type="compositionally biased region" description="Basic and acidic residues" evidence="1">
    <location>
        <begin position="226"/>
        <end position="239"/>
    </location>
</feature>
<feature type="compositionally biased region" description="Low complexity" evidence="1">
    <location>
        <begin position="1"/>
        <end position="17"/>
    </location>
</feature>
<reference evidence="2" key="2">
    <citation type="submission" date="2015-06" db="UniProtKB">
        <authorList>
            <consortium name="EnsemblPlants"/>
        </authorList>
    </citation>
    <scope>IDENTIFICATION</scope>
</reference>
<evidence type="ECO:0000256" key="1">
    <source>
        <dbReference type="SAM" id="MobiDB-lite"/>
    </source>
</evidence>
<proteinExistence type="predicted"/>
<feature type="region of interest" description="Disordered" evidence="1">
    <location>
        <begin position="199"/>
        <end position="239"/>
    </location>
</feature>
<name>A0A0E0P1J2_ORYRU</name>
<protein>
    <submittedName>
        <fullName evidence="2">Uncharacterized protein</fullName>
    </submittedName>
</protein>
<evidence type="ECO:0000313" key="2">
    <source>
        <dbReference type="EnsemblPlants" id="ORUFI03G36220.2"/>
    </source>
</evidence>
<feature type="compositionally biased region" description="Acidic residues" evidence="1">
    <location>
        <begin position="135"/>
        <end position="144"/>
    </location>
</feature>
<evidence type="ECO:0000313" key="3">
    <source>
        <dbReference type="Proteomes" id="UP000008022"/>
    </source>
</evidence>
<dbReference type="AlphaFoldDB" id="A0A0E0P1J2"/>
<dbReference type="EnsemblPlants" id="ORUFI03G36220.2">
    <property type="protein sequence ID" value="ORUFI03G36220.2"/>
    <property type="gene ID" value="ORUFI03G36220"/>
</dbReference>
<feature type="region of interest" description="Disordered" evidence="1">
    <location>
        <begin position="1"/>
        <end position="91"/>
    </location>
</feature>
<feature type="compositionally biased region" description="Basic residues" evidence="1">
    <location>
        <begin position="44"/>
        <end position="58"/>
    </location>
</feature>
<dbReference type="Proteomes" id="UP000008022">
    <property type="component" value="Unassembled WGS sequence"/>
</dbReference>
<keyword evidence="3" id="KW-1185">Reference proteome</keyword>
<reference evidence="3" key="1">
    <citation type="submission" date="2013-06" db="EMBL/GenBank/DDBJ databases">
        <authorList>
            <person name="Zhao Q."/>
        </authorList>
    </citation>
    <scope>NUCLEOTIDE SEQUENCE</scope>
    <source>
        <strain evidence="3">cv. W1943</strain>
    </source>
</reference>
<accession>A0A0E0P1J2</accession>
<dbReference type="Gramene" id="ORUFI03G36220.2">
    <property type="protein sequence ID" value="ORUFI03G36220.2"/>
    <property type="gene ID" value="ORUFI03G36220"/>
</dbReference>
<organism evidence="2 3">
    <name type="scientific">Oryza rufipogon</name>
    <name type="common">Brownbeard rice</name>
    <name type="synonym">Asian wild rice</name>
    <dbReference type="NCBI Taxonomy" id="4529"/>
    <lineage>
        <taxon>Eukaryota</taxon>
        <taxon>Viridiplantae</taxon>
        <taxon>Streptophyta</taxon>
        <taxon>Embryophyta</taxon>
        <taxon>Tracheophyta</taxon>
        <taxon>Spermatophyta</taxon>
        <taxon>Magnoliopsida</taxon>
        <taxon>Liliopsida</taxon>
        <taxon>Poales</taxon>
        <taxon>Poaceae</taxon>
        <taxon>BOP clade</taxon>
        <taxon>Oryzoideae</taxon>
        <taxon>Oryzeae</taxon>
        <taxon>Oryzinae</taxon>
        <taxon>Oryza</taxon>
    </lineage>
</organism>